<reference evidence="10 11" key="1">
    <citation type="submission" date="2017-03" db="EMBL/GenBank/DDBJ databases">
        <authorList>
            <person name="Afonso C.L."/>
            <person name="Miller P.J."/>
            <person name="Scott M.A."/>
            <person name="Spackman E."/>
            <person name="Goraichik I."/>
            <person name="Dimitrov K.M."/>
            <person name="Suarez D.L."/>
            <person name="Swayne D.E."/>
        </authorList>
    </citation>
    <scope>NUCLEOTIDE SEQUENCE [LARGE SCALE GENOMIC DNA]</scope>
    <source>
        <strain evidence="10">SB41UT1</strain>
    </source>
</reference>
<evidence type="ECO:0000256" key="8">
    <source>
        <dbReference type="ARBA" id="ARBA00066766"/>
    </source>
</evidence>
<comment type="function">
    <text evidence="7">Hydrolysis of the deoxyribose N-glycosidic bond to excise 3-methyladenine from the damaged DNA polymer formed by alkylation lesions.</text>
</comment>
<proteinExistence type="predicted"/>
<keyword evidence="5" id="KW-0234">DNA repair</keyword>
<dbReference type="GO" id="GO:0006284">
    <property type="term" value="P:base-excision repair"/>
    <property type="evidence" value="ECO:0007669"/>
    <property type="project" value="InterPro"/>
</dbReference>
<dbReference type="GO" id="GO:0046872">
    <property type="term" value="F:metal ion binding"/>
    <property type="evidence" value="ECO:0007669"/>
    <property type="project" value="UniProtKB-KW"/>
</dbReference>
<keyword evidence="4 9" id="KW-0862">Zinc</keyword>
<dbReference type="Gene3D" id="1.10.340.30">
    <property type="entry name" value="Hypothetical protein, domain 2"/>
    <property type="match status" value="1"/>
</dbReference>
<keyword evidence="10" id="KW-0326">Glycosidase</keyword>
<evidence type="ECO:0000256" key="5">
    <source>
        <dbReference type="ARBA" id="ARBA00023204"/>
    </source>
</evidence>
<evidence type="ECO:0000256" key="2">
    <source>
        <dbReference type="ARBA" id="ARBA00022763"/>
    </source>
</evidence>
<dbReference type="EC" id="3.2.2.20" evidence="8"/>
<keyword evidence="2" id="KW-0227">DNA damage</keyword>
<dbReference type="InterPro" id="IPR011257">
    <property type="entry name" value="DNA_glycosylase"/>
</dbReference>
<dbReference type="InterPro" id="IPR004597">
    <property type="entry name" value="Tag"/>
</dbReference>
<dbReference type="Proteomes" id="UP000196573">
    <property type="component" value="Unassembled WGS sequence"/>
</dbReference>
<comment type="catalytic activity">
    <reaction evidence="6">
        <text>Hydrolysis of alkylated DNA, releasing 3-methyladenine.</text>
        <dbReference type="EC" id="3.2.2.20"/>
    </reaction>
</comment>
<evidence type="ECO:0000256" key="6">
    <source>
        <dbReference type="ARBA" id="ARBA00052558"/>
    </source>
</evidence>
<dbReference type="InterPro" id="IPR005019">
    <property type="entry name" value="Adenine_glyco"/>
</dbReference>
<dbReference type="OrthoDB" id="9807664at2"/>
<protein>
    <recommendedName>
        <fullName evidence="8">DNA-3-methyladenine glycosylase I</fullName>
        <ecNumber evidence="8">3.2.2.20</ecNumber>
    </recommendedName>
</protein>
<dbReference type="NCBIfam" id="TIGR00624">
    <property type="entry name" value="tag"/>
    <property type="match status" value="1"/>
</dbReference>
<dbReference type="GO" id="GO:0008725">
    <property type="term" value="F:DNA-3-methyladenine glycosylase activity"/>
    <property type="evidence" value="ECO:0007669"/>
    <property type="project" value="UniProtKB-EC"/>
</dbReference>
<organism evidence="10 11">
    <name type="scientific">Parendozoicomonas haliclonae</name>
    <dbReference type="NCBI Taxonomy" id="1960125"/>
    <lineage>
        <taxon>Bacteria</taxon>
        <taxon>Pseudomonadati</taxon>
        <taxon>Pseudomonadota</taxon>
        <taxon>Gammaproteobacteria</taxon>
        <taxon>Oceanospirillales</taxon>
        <taxon>Endozoicomonadaceae</taxon>
        <taxon>Parendozoicomonas</taxon>
    </lineage>
</organism>
<dbReference type="InterPro" id="IPR052891">
    <property type="entry name" value="DNA-3mA_glycosylase"/>
</dbReference>
<dbReference type="FunFam" id="1.10.340.30:FF:000009">
    <property type="entry name" value="DNA-3-methyladenine glycosylase I"/>
    <property type="match status" value="1"/>
</dbReference>
<dbReference type="AlphaFoldDB" id="A0A1X7ALR5"/>
<accession>A0A1X7ALR5</accession>
<keyword evidence="1 9" id="KW-0479">Metal-binding</keyword>
<keyword evidence="11" id="KW-1185">Reference proteome</keyword>
<name>A0A1X7ALR5_9GAMM</name>
<dbReference type="EMBL" id="FWPT01000006">
    <property type="protein sequence ID" value="SMA48710.1"/>
    <property type="molecule type" value="Genomic_DNA"/>
</dbReference>
<evidence type="ECO:0000256" key="1">
    <source>
        <dbReference type="ARBA" id="ARBA00022723"/>
    </source>
</evidence>
<evidence type="ECO:0000256" key="3">
    <source>
        <dbReference type="ARBA" id="ARBA00022801"/>
    </source>
</evidence>
<dbReference type="RefSeq" id="WP_087111023.1">
    <property type="nucleotide sequence ID" value="NZ_CBCSCN010000006.1"/>
</dbReference>
<dbReference type="Pfam" id="PF03352">
    <property type="entry name" value="Adenine_glyco"/>
    <property type="match status" value="1"/>
</dbReference>
<evidence type="ECO:0000256" key="9">
    <source>
        <dbReference type="PIRSR" id="PIRSR604597-1"/>
    </source>
</evidence>
<feature type="binding site" evidence="9">
    <location>
        <position position="9"/>
    </location>
    <ligand>
        <name>Zn(2+)</name>
        <dbReference type="ChEBI" id="CHEBI:29105"/>
    </ligand>
</feature>
<dbReference type="PANTHER" id="PTHR30037">
    <property type="entry name" value="DNA-3-METHYLADENINE GLYCOSYLASE 1"/>
    <property type="match status" value="1"/>
</dbReference>
<feature type="binding site" evidence="9">
    <location>
        <position position="184"/>
    </location>
    <ligand>
        <name>Zn(2+)</name>
        <dbReference type="ChEBI" id="CHEBI:29105"/>
    </ligand>
</feature>
<evidence type="ECO:0000256" key="7">
    <source>
        <dbReference type="ARBA" id="ARBA00057608"/>
    </source>
</evidence>
<sequence>MDITDNQRCGWCHSDELYRIYHDNEWGVPCRDDQTLFEFLILEGAQAGLSWITVLRKREHYREVFDQFDPVKIAAYGPEKVEELLQDPGIIRNKLKVNSAIRNAKAFLKIQEKHGSFAEYIWSFVDGKPIQNNFETLADVPASTEISDRMSKALKKDGFNFVGSTICYAFMQATGMVNDHIQSCHRYQACKDLAES</sequence>
<evidence type="ECO:0000313" key="10">
    <source>
        <dbReference type="EMBL" id="SMA48710.1"/>
    </source>
</evidence>
<dbReference type="SUPFAM" id="SSF48150">
    <property type="entry name" value="DNA-glycosylase"/>
    <property type="match status" value="1"/>
</dbReference>
<gene>
    <name evidence="10" type="primary">tag</name>
    <name evidence="10" type="ORF">EHSB41UT_02855</name>
</gene>
<feature type="binding site" evidence="9">
    <location>
        <position position="22"/>
    </location>
    <ligand>
        <name>Zn(2+)</name>
        <dbReference type="ChEBI" id="CHEBI:29105"/>
    </ligand>
</feature>
<evidence type="ECO:0000313" key="11">
    <source>
        <dbReference type="Proteomes" id="UP000196573"/>
    </source>
</evidence>
<keyword evidence="3 10" id="KW-0378">Hydrolase</keyword>
<feature type="binding site" evidence="9">
    <location>
        <position position="180"/>
    </location>
    <ligand>
        <name>Zn(2+)</name>
        <dbReference type="ChEBI" id="CHEBI:29105"/>
    </ligand>
</feature>
<evidence type="ECO:0000256" key="4">
    <source>
        <dbReference type="ARBA" id="ARBA00022833"/>
    </source>
</evidence>
<dbReference type="PANTHER" id="PTHR30037:SF4">
    <property type="entry name" value="DNA-3-METHYLADENINE GLYCOSYLASE I"/>
    <property type="match status" value="1"/>
</dbReference>